<dbReference type="Gene3D" id="3.80.10.10">
    <property type="entry name" value="Ribonuclease Inhibitor"/>
    <property type="match status" value="1"/>
</dbReference>
<dbReference type="InterPro" id="IPR032675">
    <property type="entry name" value="LRR_dom_sf"/>
</dbReference>
<feature type="region of interest" description="Disordered" evidence="2">
    <location>
        <begin position="102"/>
        <end position="130"/>
    </location>
</feature>
<dbReference type="AlphaFoldDB" id="A0A067MZH1"/>
<evidence type="ECO:0000313" key="4">
    <source>
        <dbReference type="EMBL" id="KDQ20105.1"/>
    </source>
</evidence>
<gene>
    <name evidence="4" type="ORF">BOTBODRAFT_102072</name>
</gene>
<evidence type="ECO:0000256" key="2">
    <source>
        <dbReference type="SAM" id="MobiDB-lite"/>
    </source>
</evidence>
<evidence type="ECO:0008006" key="6">
    <source>
        <dbReference type="Google" id="ProtNLM"/>
    </source>
</evidence>
<feature type="region of interest" description="Disordered" evidence="2">
    <location>
        <begin position="1"/>
        <end position="25"/>
    </location>
</feature>
<feature type="transmembrane region" description="Helical" evidence="3">
    <location>
        <begin position="74"/>
        <end position="94"/>
    </location>
</feature>
<sequence length="452" mass="47212">MFSRAWAGPSKQPAAHELSPWPPLSVHKEKERGWTDVEVGAGPSTSSDFPQRLHQVRHSCPCEQRHEKKRKSNCCWIIILVIIILFLLGNSIFLNIKTLSPKTSPGDPELATPDTKGTGTTTAKPSSSTSAPSAALVNCLSQFSINAPSSPTSYPCGTCVPIMAGVPNDLADGVTNPQTTGQGNALQFCALKAISDATAGNALQNAGWVKDVKFCGWNGVQCDSKGRVTALNLAFPAVPASLPTDLTSLIGLQNLQVVGDRNVPAGTIPDGLLSLPSLNTLHLESTAIQGPLPDNAFNKSSKLTSVTLVKNAQLGQTVPTGLFSLPLQTLIINTQNISTPLTTIFTSALASTLTTLDLSFNALTGALPSTLSSYNVLTDLHLDANDITALPAALPVSLKAFTIATNPRLASTIPAAVCSSSTLASCDFRGTQLKISTGQGNATTVCGKCLFG</sequence>
<dbReference type="InterPro" id="IPR051848">
    <property type="entry name" value="PGIP"/>
</dbReference>
<proteinExistence type="predicted"/>
<dbReference type="Proteomes" id="UP000027195">
    <property type="component" value="Unassembled WGS sequence"/>
</dbReference>
<accession>A0A067MZH1</accession>
<dbReference type="InParanoid" id="A0A067MZH1"/>
<evidence type="ECO:0000313" key="5">
    <source>
        <dbReference type="Proteomes" id="UP000027195"/>
    </source>
</evidence>
<dbReference type="PANTHER" id="PTHR48059">
    <property type="entry name" value="POLYGALACTURONASE INHIBITOR 1"/>
    <property type="match status" value="1"/>
</dbReference>
<name>A0A067MZH1_BOTB1</name>
<evidence type="ECO:0000256" key="3">
    <source>
        <dbReference type="SAM" id="Phobius"/>
    </source>
</evidence>
<reference evidence="5" key="1">
    <citation type="journal article" date="2014" name="Proc. Natl. Acad. Sci. U.S.A.">
        <title>Extensive sampling of basidiomycete genomes demonstrates inadequacy of the white-rot/brown-rot paradigm for wood decay fungi.</title>
        <authorList>
            <person name="Riley R."/>
            <person name="Salamov A.A."/>
            <person name="Brown D.W."/>
            <person name="Nagy L.G."/>
            <person name="Floudas D."/>
            <person name="Held B.W."/>
            <person name="Levasseur A."/>
            <person name="Lombard V."/>
            <person name="Morin E."/>
            <person name="Otillar R."/>
            <person name="Lindquist E.A."/>
            <person name="Sun H."/>
            <person name="LaButti K.M."/>
            <person name="Schmutz J."/>
            <person name="Jabbour D."/>
            <person name="Luo H."/>
            <person name="Baker S.E."/>
            <person name="Pisabarro A.G."/>
            <person name="Walton J.D."/>
            <person name="Blanchette R.A."/>
            <person name="Henrissat B."/>
            <person name="Martin F."/>
            <person name="Cullen D."/>
            <person name="Hibbett D.S."/>
            <person name="Grigoriev I.V."/>
        </authorList>
    </citation>
    <scope>NUCLEOTIDE SEQUENCE [LARGE SCALE GENOMIC DNA]</scope>
    <source>
        <strain evidence="5">FD-172 SS1</strain>
    </source>
</reference>
<dbReference type="HOGENOM" id="CLU_018786_1_0_1"/>
<keyword evidence="3" id="KW-0472">Membrane</keyword>
<dbReference type="OrthoDB" id="676979at2759"/>
<dbReference type="PANTHER" id="PTHR48059:SF30">
    <property type="entry name" value="OS06G0587000 PROTEIN"/>
    <property type="match status" value="1"/>
</dbReference>
<protein>
    <recommendedName>
        <fullName evidence="6">Leucine-rich repeat-containing N-terminal plant-type domain-containing protein</fullName>
    </recommendedName>
</protein>
<organism evidence="4 5">
    <name type="scientific">Botryobasidium botryosum (strain FD-172 SS1)</name>
    <dbReference type="NCBI Taxonomy" id="930990"/>
    <lineage>
        <taxon>Eukaryota</taxon>
        <taxon>Fungi</taxon>
        <taxon>Dikarya</taxon>
        <taxon>Basidiomycota</taxon>
        <taxon>Agaricomycotina</taxon>
        <taxon>Agaricomycetes</taxon>
        <taxon>Cantharellales</taxon>
        <taxon>Botryobasidiaceae</taxon>
        <taxon>Botryobasidium</taxon>
    </lineage>
</organism>
<dbReference type="EMBL" id="KL198018">
    <property type="protein sequence ID" value="KDQ20105.1"/>
    <property type="molecule type" value="Genomic_DNA"/>
</dbReference>
<dbReference type="SUPFAM" id="SSF52058">
    <property type="entry name" value="L domain-like"/>
    <property type="match status" value="1"/>
</dbReference>
<keyword evidence="3" id="KW-1133">Transmembrane helix</keyword>
<evidence type="ECO:0000256" key="1">
    <source>
        <dbReference type="ARBA" id="ARBA00004196"/>
    </source>
</evidence>
<feature type="compositionally biased region" description="Low complexity" evidence="2">
    <location>
        <begin position="111"/>
        <end position="130"/>
    </location>
</feature>
<comment type="subcellular location">
    <subcellularLocation>
        <location evidence="1">Cell envelope</location>
    </subcellularLocation>
</comment>
<dbReference type="STRING" id="930990.A0A067MZH1"/>
<keyword evidence="3" id="KW-0812">Transmembrane</keyword>
<keyword evidence="5" id="KW-1185">Reference proteome</keyword>